<dbReference type="EMBL" id="JAKROA010000012">
    <property type="protein sequence ID" value="KAL5104462.1"/>
    <property type="molecule type" value="Genomic_DNA"/>
</dbReference>
<comment type="subcellular location">
    <subcellularLocation>
        <location evidence="1 5 6">Nucleus</location>
    </subcellularLocation>
</comment>
<dbReference type="InterPro" id="IPR020479">
    <property type="entry name" value="HD_metazoa"/>
</dbReference>
<evidence type="ECO:0000256" key="4">
    <source>
        <dbReference type="ARBA" id="ARBA00023242"/>
    </source>
</evidence>
<gene>
    <name evidence="9" type="ORF">TcWFU_005199</name>
</gene>
<dbReference type="InterPro" id="IPR017970">
    <property type="entry name" value="Homeobox_CS"/>
</dbReference>
<dbReference type="InterPro" id="IPR050394">
    <property type="entry name" value="Homeobox_NK-like"/>
</dbReference>
<evidence type="ECO:0000256" key="6">
    <source>
        <dbReference type="RuleBase" id="RU000682"/>
    </source>
</evidence>
<feature type="compositionally biased region" description="Polar residues" evidence="7">
    <location>
        <begin position="276"/>
        <end position="299"/>
    </location>
</feature>
<evidence type="ECO:0000256" key="1">
    <source>
        <dbReference type="ARBA" id="ARBA00004123"/>
    </source>
</evidence>
<proteinExistence type="predicted"/>
<dbReference type="PANTHER" id="PTHR24340">
    <property type="entry name" value="HOMEOBOX PROTEIN NKX"/>
    <property type="match status" value="1"/>
</dbReference>
<feature type="region of interest" description="Disordered" evidence="7">
    <location>
        <begin position="97"/>
        <end position="173"/>
    </location>
</feature>
<evidence type="ECO:0000313" key="10">
    <source>
        <dbReference type="Proteomes" id="UP001651158"/>
    </source>
</evidence>
<dbReference type="Pfam" id="PF00046">
    <property type="entry name" value="Homeodomain"/>
    <property type="match status" value="1"/>
</dbReference>
<comment type="caution">
    <text evidence="9">The sequence shown here is derived from an EMBL/GenBank/DDBJ whole genome shotgun (WGS) entry which is preliminary data.</text>
</comment>
<feature type="DNA-binding region" description="Homeobox" evidence="5">
    <location>
        <begin position="179"/>
        <end position="238"/>
    </location>
</feature>
<protein>
    <submittedName>
        <fullName evidence="9">Homeobox protein</fullName>
    </submittedName>
</protein>
<dbReference type="GO" id="GO:0003677">
    <property type="term" value="F:DNA binding"/>
    <property type="evidence" value="ECO:0007669"/>
    <property type="project" value="UniProtKB-KW"/>
</dbReference>
<evidence type="ECO:0000256" key="3">
    <source>
        <dbReference type="ARBA" id="ARBA00023155"/>
    </source>
</evidence>
<dbReference type="SMART" id="SM00389">
    <property type="entry name" value="HOX"/>
    <property type="match status" value="1"/>
</dbReference>
<keyword evidence="2 5" id="KW-0238">DNA-binding</keyword>
<dbReference type="InterPro" id="IPR009057">
    <property type="entry name" value="Homeodomain-like_sf"/>
</dbReference>
<dbReference type="InterPro" id="IPR001356">
    <property type="entry name" value="HD"/>
</dbReference>
<reference evidence="9 10" key="1">
    <citation type="journal article" date="2022" name="Front. Cell. Infect. Microbiol.">
        <title>The Genomes of Two Strains of Taenia crassiceps the Animal Model for the Study of Human Cysticercosis.</title>
        <authorList>
            <person name="Bobes R.J."/>
            <person name="Estrada K."/>
            <person name="Rios-Valencia D.G."/>
            <person name="Calderon-Gallegos A."/>
            <person name="de la Torre P."/>
            <person name="Carrero J.C."/>
            <person name="Sanchez-Flores A."/>
            <person name="Laclette J.P."/>
        </authorList>
    </citation>
    <scope>NUCLEOTIDE SEQUENCE [LARGE SCALE GENOMIC DNA]</scope>
    <source>
        <strain evidence="9">WFUcys</strain>
    </source>
</reference>
<name>A0ABR4Q4E9_9CEST</name>
<keyword evidence="3 5" id="KW-0371">Homeobox</keyword>
<accession>A0ABR4Q4E9</accession>
<evidence type="ECO:0000256" key="7">
    <source>
        <dbReference type="SAM" id="MobiDB-lite"/>
    </source>
</evidence>
<evidence type="ECO:0000256" key="5">
    <source>
        <dbReference type="PROSITE-ProRule" id="PRU00108"/>
    </source>
</evidence>
<sequence length="384" mass="43520">MNYYSRCDWFPTTDHVTYASQQSHHQLHQTQSQFWTLGISSSGYPPPLDGISGVNFNTINERVTPSFECKQEVRYLPTVQSTYNYYKDGTVINDEAQEDEAGEEDEGEEEVEHENDEDGEDAVGEGDEEGDEEEYEDEEEEEEGETPNPKDASAPTSGGVSQQRRKCAALHAPLRSTSKRKPRILFSQTQVYELEKRFNQQRYLSAPDREQLALQLKMSSQQVKIWFQNRRYKLKRQLQEKGLDPSMIQPYLAPPPYREFETSLRATEEAYDVDSSKSATNTGISTVTTEPPQWQPYSTMSPRSWYRLSESRSPWLSTGFDTGSTWSSLAYGRPPSQHLQPVRHPNGTFYEQETTSSATSSVSLGLVTNSLACQEGSLSCEGCA</sequence>
<dbReference type="PROSITE" id="PS00027">
    <property type="entry name" value="HOMEOBOX_1"/>
    <property type="match status" value="1"/>
</dbReference>
<feature type="domain" description="Homeobox" evidence="8">
    <location>
        <begin position="177"/>
        <end position="237"/>
    </location>
</feature>
<evidence type="ECO:0000259" key="8">
    <source>
        <dbReference type="PROSITE" id="PS50071"/>
    </source>
</evidence>
<keyword evidence="10" id="KW-1185">Reference proteome</keyword>
<dbReference type="PRINTS" id="PR00024">
    <property type="entry name" value="HOMEOBOX"/>
</dbReference>
<dbReference type="Proteomes" id="UP001651158">
    <property type="component" value="Unassembled WGS sequence"/>
</dbReference>
<evidence type="ECO:0000256" key="2">
    <source>
        <dbReference type="ARBA" id="ARBA00023125"/>
    </source>
</evidence>
<dbReference type="CDD" id="cd00086">
    <property type="entry name" value="homeodomain"/>
    <property type="match status" value="1"/>
</dbReference>
<dbReference type="Gene3D" id="1.10.10.60">
    <property type="entry name" value="Homeodomain-like"/>
    <property type="match status" value="1"/>
</dbReference>
<dbReference type="PANTHER" id="PTHR24340:SF32">
    <property type="entry name" value="HOMEOBOX PROTEIN NKX-2.3"/>
    <property type="match status" value="1"/>
</dbReference>
<feature type="region of interest" description="Disordered" evidence="7">
    <location>
        <begin position="269"/>
        <end position="299"/>
    </location>
</feature>
<dbReference type="SUPFAM" id="SSF46689">
    <property type="entry name" value="Homeodomain-like"/>
    <property type="match status" value="1"/>
</dbReference>
<evidence type="ECO:0000313" key="9">
    <source>
        <dbReference type="EMBL" id="KAL5104462.1"/>
    </source>
</evidence>
<keyword evidence="4 5" id="KW-0539">Nucleus</keyword>
<feature type="compositionally biased region" description="Acidic residues" evidence="7">
    <location>
        <begin position="97"/>
        <end position="145"/>
    </location>
</feature>
<dbReference type="PROSITE" id="PS50071">
    <property type="entry name" value="HOMEOBOX_2"/>
    <property type="match status" value="1"/>
</dbReference>
<organism evidence="9 10">
    <name type="scientific">Taenia crassiceps</name>
    <dbReference type="NCBI Taxonomy" id="6207"/>
    <lineage>
        <taxon>Eukaryota</taxon>
        <taxon>Metazoa</taxon>
        <taxon>Spiralia</taxon>
        <taxon>Lophotrochozoa</taxon>
        <taxon>Platyhelminthes</taxon>
        <taxon>Cestoda</taxon>
        <taxon>Eucestoda</taxon>
        <taxon>Cyclophyllidea</taxon>
        <taxon>Taeniidae</taxon>
        <taxon>Taenia</taxon>
    </lineage>
</organism>